<feature type="region of interest" description="Disordered" evidence="1">
    <location>
        <begin position="1"/>
        <end position="21"/>
    </location>
</feature>
<keyword evidence="3" id="KW-1185">Reference proteome</keyword>
<dbReference type="AlphaFoldDB" id="A0A484K715"/>
<evidence type="ECO:0000313" key="3">
    <source>
        <dbReference type="Proteomes" id="UP000595140"/>
    </source>
</evidence>
<dbReference type="Proteomes" id="UP000595140">
    <property type="component" value="Unassembled WGS sequence"/>
</dbReference>
<protein>
    <submittedName>
        <fullName evidence="2">Uncharacterized protein</fullName>
    </submittedName>
</protein>
<evidence type="ECO:0000256" key="1">
    <source>
        <dbReference type="SAM" id="MobiDB-lite"/>
    </source>
</evidence>
<proteinExistence type="predicted"/>
<reference evidence="2 3" key="1">
    <citation type="submission" date="2018-04" db="EMBL/GenBank/DDBJ databases">
        <authorList>
            <person name="Vogel A."/>
        </authorList>
    </citation>
    <scope>NUCLEOTIDE SEQUENCE [LARGE SCALE GENOMIC DNA]</scope>
</reference>
<dbReference type="EMBL" id="OOIL02000116">
    <property type="protein sequence ID" value="VFQ60638.1"/>
    <property type="molecule type" value="Genomic_DNA"/>
</dbReference>
<accession>A0A484K715</accession>
<organism evidence="2 3">
    <name type="scientific">Cuscuta campestris</name>
    <dbReference type="NCBI Taxonomy" id="132261"/>
    <lineage>
        <taxon>Eukaryota</taxon>
        <taxon>Viridiplantae</taxon>
        <taxon>Streptophyta</taxon>
        <taxon>Embryophyta</taxon>
        <taxon>Tracheophyta</taxon>
        <taxon>Spermatophyta</taxon>
        <taxon>Magnoliopsida</taxon>
        <taxon>eudicotyledons</taxon>
        <taxon>Gunneridae</taxon>
        <taxon>Pentapetalae</taxon>
        <taxon>asterids</taxon>
        <taxon>lamiids</taxon>
        <taxon>Solanales</taxon>
        <taxon>Convolvulaceae</taxon>
        <taxon>Cuscuteae</taxon>
        <taxon>Cuscuta</taxon>
        <taxon>Cuscuta subgen. Grammica</taxon>
        <taxon>Cuscuta sect. Cleistogrammica</taxon>
    </lineage>
</organism>
<name>A0A484K715_9ASTE</name>
<evidence type="ECO:0000313" key="2">
    <source>
        <dbReference type="EMBL" id="VFQ60638.1"/>
    </source>
</evidence>
<sequence>MGHSSGHFSSLFPGKSSVAPSSSIIGALSPPCRPPSSTLRYPLPLHLLFNRSENHPSLYLDLIASNLDCLMLGLHLFSSSLFNLIWKLIYSMFTCHWRVYHSNAMLLYD</sequence>
<gene>
    <name evidence="2" type="ORF">CCAM_LOCUS2414</name>
</gene>